<feature type="region of interest" description="Disordered" evidence="1">
    <location>
        <begin position="137"/>
        <end position="158"/>
    </location>
</feature>
<dbReference type="InterPro" id="IPR007029">
    <property type="entry name" value="YHS_dom"/>
</dbReference>
<evidence type="ECO:0000256" key="2">
    <source>
        <dbReference type="SAM" id="SignalP"/>
    </source>
</evidence>
<dbReference type="Pfam" id="PF04945">
    <property type="entry name" value="YHS"/>
    <property type="match status" value="1"/>
</dbReference>
<dbReference type="EMBL" id="CP146606">
    <property type="protein sequence ID" value="WYK18301.1"/>
    <property type="molecule type" value="Genomic_DNA"/>
</dbReference>
<accession>A0ABZ2TF33</accession>
<evidence type="ECO:0000259" key="3">
    <source>
        <dbReference type="Pfam" id="PF04945"/>
    </source>
</evidence>
<organism evidence="4 5">
    <name type="scientific">Roseovarius rhodophyticola</name>
    <dbReference type="NCBI Taxonomy" id="3080827"/>
    <lineage>
        <taxon>Bacteria</taxon>
        <taxon>Pseudomonadati</taxon>
        <taxon>Pseudomonadota</taxon>
        <taxon>Alphaproteobacteria</taxon>
        <taxon>Rhodobacterales</taxon>
        <taxon>Roseobacteraceae</taxon>
        <taxon>Roseovarius</taxon>
    </lineage>
</organism>
<gene>
    <name evidence="4" type="ORF">RZS32_018335</name>
</gene>
<name>A0ABZ2TF33_9RHOB</name>
<dbReference type="NCBIfam" id="NF041384">
    <property type="entry name" value="YHS_seleno_dom"/>
    <property type="match status" value="1"/>
</dbReference>
<protein>
    <submittedName>
        <fullName evidence="4">YHS domain-containing (Seleno)protein</fullName>
    </submittedName>
</protein>
<feature type="chain" id="PRO_5046842858" evidence="2">
    <location>
        <begin position="23"/>
        <end position="158"/>
    </location>
</feature>
<evidence type="ECO:0000313" key="5">
    <source>
        <dbReference type="Proteomes" id="UP001281305"/>
    </source>
</evidence>
<evidence type="ECO:0000256" key="1">
    <source>
        <dbReference type="SAM" id="MobiDB-lite"/>
    </source>
</evidence>
<dbReference type="Proteomes" id="UP001281305">
    <property type="component" value="Chromosome"/>
</dbReference>
<keyword evidence="2" id="KW-0732">Signal</keyword>
<sequence length="158" mass="16725">MKKTLIAFGLALSFAASSPAVAYDITSTAPVNVSAAKIALKSHDPVAYFTVGKPVLGSEKYSAEHEGAIYRFSSAENMETFKADPAKYAPQHGGFCRMGAALGKKLDGDPTLFRVDDGKLSVYSYPAALEGYSKDVSGNGANADANWPEIKNKAPKDL</sequence>
<feature type="domain" description="YHS" evidence="3">
    <location>
        <begin position="47"/>
        <end position="91"/>
    </location>
</feature>
<keyword evidence="5" id="KW-1185">Reference proteome</keyword>
<feature type="signal peptide" evidence="2">
    <location>
        <begin position="1"/>
        <end position="22"/>
    </location>
</feature>
<dbReference type="RefSeq" id="WP_317054986.1">
    <property type="nucleotide sequence ID" value="NZ_CP146606.1"/>
</dbReference>
<evidence type="ECO:0000313" key="4">
    <source>
        <dbReference type="EMBL" id="WYK18301.1"/>
    </source>
</evidence>
<reference evidence="4 5" key="1">
    <citation type="submission" date="2024-02" db="EMBL/GenBank/DDBJ databases">
        <title>Roseovarius strain W115 nov., isolated from a marine algae.</title>
        <authorList>
            <person name="Lee M.W."/>
            <person name="Lee J.K."/>
            <person name="Kim J.M."/>
            <person name="Choi D.G."/>
            <person name="Baek J.H."/>
            <person name="Bayburt H."/>
            <person name="Jung J.J."/>
            <person name="Han D.M."/>
            <person name="Jeon C.O."/>
        </authorList>
    </citation>
    <scope>NUCLEOTIDE SEQUENCE [LARGE SCALE GENOMIC DNA]</scope>
    <source>
        <strain evidence="4 5">W115</strain>
    </source>
</reference>
<proteinExistence type="predicted"/>